<proteinExistence type="predicted"/>
<evidence type="ECO:0000313" key="4">
    <source>
        <dbReference type="Proteomes" id="UP000322499"/>
    </source>
</evidence>
<protein>
    <recommendedName>
        <fullName evidence="5">O-antigen ligase-like membrane protein</fullName>
    </recommendedName>
</protein>
<comment type="caution">
    <text evidence="3">The sequence shown here is derived from an EMBL/GenBank/DDBJ whole genome shotgun (WGS) entry which is preliminary data.</text>
</comment>
<feature type="region of interest" description="Disordered" evidence="1">
    <location>
        <begin position="417"/>
        <end position="463"/>
    </location>
</feature>
<keyword evidence="2" id="KW-1133">Transmembrane helix</keyword>
<reference evidence="3 4" key="1">
    <citation type="submission" date="2019-07" db="EMBL/GenBank/DDBJ databases">
        <title>Genomic Encyclopedia of Archaeal and Bacterial Type Strains, Phase II (KMG-II): from individual species to whole genera.</title>
        <authorList>
            <person name="Goeker M."/>
        </authorList>
    </citation>
    <scope>NUCLEOTIDE SEQUENCE [LARGE SCALE GENOMIC DNA]</scope>
    <source>
        <strain evidence="3 4">DSM 46842</strain>
    </source>
</reference>
<dbReference type="AlphaFoldDB" id="A0A5S5CV72"/>
<evidence type="ECO:0000256" key="1">
    <source>
        <dbReference type="SAM" id="MobiDB-lite"/>
    </source>
</evidence>
<keyword evidence="4" id="KW-1185">Reference proteome</keyword>
<feature type="transmembrane region" description="Helical" evidence="2">
    <location>
        <begin position="220"/>
        <end position="247"/>
    </location>
</feature>
<dbReference type="RefSeq" id="WP_166534096.1">
    <property type="nucleotide sequence ID" value="NZ_VNHW01000010.1"/>
</dbReference>
<dbReference type="EMBL" id="VNHW01000010">
    <property type="protein sequence ID" value="TYP86229.1"/>
    <property type="molecule type" value="Genomic_DNA"/>
</dbReference>
<dbReference type="Proteomes" id="UP000322499">
    <property type="component" value="Unassembled WGS sequence"/>
</dbReference>
<keyword evidence="2" id="KW-0472">Membrane</keyword>
<gene>
    <name evidence="3" type="ORF">BD833_110119</name>
</gene>
<feature type="transmembrane region" description="Helical" evidence="2">
    <location>
        <begin position="160"/>
        <end position="177"/>
    </location>
</feature>
<sequence length="463" mass="50060">MPAPLNSSHPVDAPAGPGPEVTAGVEGGRGRGARIRRRALGGAGTADRASWSERVLYGALLVLAVTGVVSPGEYNYNLLPAGSLLELALIGCAALLAVRLTAGAWPILVLGGLYVFVKTLTWFTYSSASVVDFVQAYKAYIYLVALAFFVGKKVFSARRLAHFTTVLVGVFLLKYSYSVVLGLAQRPGVYIENNFELILLMGLVYLAWPHLGERRNWLFLALAATVLLSGSRSAALALLVVYVFLYVRTSNRTWPLHIAGVAAVGYAVFEVITSRLSQDGGLSSLDRLNFLQVYLDDVDSWPVWQFFTGSAPLTPLSSGACADLSYYAPLFSSTDPGICYSVILHSFVLRALFDHGILGLVLLYALVWLGLRRSGVSVRDALALLAPITASAFSVSAFNSVFTAILLAIAMGLDRSGPPVATSPRPERGRRRRWPVDKGEDRRRPGVSRRAAAVRRRVVRTVP</sequence>
<feature type="transmembrane region" description="Helical" evidence="2">
    <location>
        <begin position="189"/>
        <end position="208"/>
    </location>
</feature>
<evidence type="ECO:0008006" key="5">
    <source>
        <dbReference type="Google" id="ProtNLM"/>
    </source>
</evidence>
<name>A0A5S5CV72_9ACTN</name>
<keyword evidence="2" id="KW-0812">Transmembrane</keyword>
<accession>A0A5S5CV72</accession>
<evidence type="ECO:0000256" key="2">
    <source>
        <dbReference type="SAM" id="Phobius"/>
    </source>
</evidence>
<feature type="region of interest" description="Disordered" evidence="1">
    <location>
        <begin position="1"/>
        <end position="30"/>
    </location>
</feature>
<feature type="transmembrane region" description="Helical" evidence="2">
    <location>
        <begin position="383"/>
        <end position="409"/>
    </location>
</feature>
<feature type="compositionally biased region" description="Basic residues" evidence="1">
    <location>
        <begin position="452"/>
        <end position="463"/>
    </location>
</feature>
<feature type="transmembrane region" description="Helical" evidence="2">
    <location>
        <begin position="137"/>
        <end position="155"/>
    </location>
</feature>
<feature type="transmembrane region" description="Helical" evidence="2">
    <location>
        <begin position="105"/>
        <end position="125"/>
    </location>
</feature>
<feature type="transmembrane region" description="Helical" evidence="2">
    <location>
        <begin position="55"/>
        <end position="72"/>
    </location>
</feature>
<feature type="compositionally biased region" description="Basic and acidic residues" evidence="1">
    <location>
        <begin position="434"/>
        <end position="444"/>
    </location>
</feature>
<evidence type="ECO:0000313" key="3">
    <source>
        <dbReference type="EMBL" id="TYP86229.1"/>
    </source>
</evidence>
<feature type="transmembrane region" description="Helical" evidence="2">
    <location>
        <begin position="351"/>
        <end position="371"/>
    </location>
</feature>
<organism evidence="3 4">
    <name type="scientific">Blastococcus xanthinilyticus</name>
    <dbReference type="NCBI Taxonomy" id="1564164"/>
    <lineage>
        <taxon>Bacteria</taxon>
        <taxon>Bacillati</taxon>
        <taxon>Actinomycetota</taxon>
        <taxon>Actinomycetes</taxon>
        <taxon>Geodermatophilales</taxon>
        <taxon>Geodermatophilaceae</taxon>
        <taxon>Blastococcus</taxon>
    </lineage>
</organism>